<gene>
    <name evidence="1" type="ORF">BDN72DRAFT_873447</name>
</gene>
<reference evidence="1 2" key="1">
    <citation type="journal article" date="2019" name="Nat. Ecol. Evol.">
        <title>Megaphylogeny resolves global patterns of mushroom evolution.</title>
        <authorList>
            <person name="Varga T."/>
            <person name="Krizsan K."/>
            <person name="Foldi C."/>
            <person name="Dima B."/>
            <person name="Sanchez-Garcia M."/>
            <person name="Sanchez-Ramirez S."/>
            <person name="Szollosi G.J."/>
            <person name="Szarkandi J.G."/>
            <person name="Papp V."/>
            <person name="Albert L."/>
            <person name="Andreopoulos W."/>
            <person name="Angelini C."/>
            <person name="Antonin V."/>
            <person name="Barry K.W."/>
            <person name="Bougher N.L."/>
            <person name="Buchanan P."/>
            <person name="Buyck B."/>
            <person name="Bense V."/>
            <person name="Catcheside P."/>
            <person name="Chovatia M."/>
            <person name="Cooper J."/>
            <person name="Damon W."/>
            <person name="Desjardin D."/>
            <person name="Finy P."/>
            <person name="Geml J."/>
            <person name="Haridas S."/>
            <person name="Hughes K."/>
            <person name="Justo A."/>
            <person name="Karasinski D."/>
            <person name="Kautmanova I."/>
            <person name="Kiss B."/>
            <person name="Kocsube S."/>
            <person name="Kotiranta H."/>
            <person name="LaButti K.M."/>
            <person name="Lechner B.E."/>
            <person name="Liimatainen K."/>
            <person name="Lipzen A."/>
            <person name="Lukacs Z."/>
            <person name="Mihaltcheva S."/>
            <person name="Morgado L.N."/>
            <person name="Niskanen T."/>
            <person name="Noordeloos M.E."/>
            <person name="Ohm R.A."/>
            <person name="Ortiz-Santana B."/>
            <person name="Ovrebo C."/>
            <person name="Racz N."/>
            <person name="Riley R."/>
            <person name="Savchenko A."/>
            <person name="Shiryaev A."/>
            <person name="Soop K."/>
            <person name="Spirin V."/>
            <person name="Szebenyi C."/>
            <person name="Tomsovsky M."/>
            <person name="Tulloss R.E."/>
            <person name="Uehling J."/>
            <person name="Grigoriev I.V."/>
            <person name="Vagvolgyi C."/>
            <person name="Papp T."/>
            <person name="Martin F.M."/>
            <person name="Miettinen O."/>
            <person name="Hibbett D.S."/>
            <person name="Nagy L.G."/>
        </authorList>
    </citation>
    <scope>NUCLEOTIDE SEQUENCE [LARGE SCALE GENOMIC DNA]</scope>
    <source>
        <strain evidence="1 2">NL-1719</strain>
    </source>
</reference>
<dbReference type="EMBL" id="ML208259">
    <property type="protein sequence ID" value="TFK76972.1"/>
    <property type="molecule type" value="Genomic_DNA"/>
</dbReference>
<keyword evidence="2" id="KW-1185">Reference proteome</keyword>
<sequence>MPFPTRNALEAMKRVDLQRLCKEYGVKANLKTEALIDLLLDTQSGPVPQSQQTAPLRRSVSTRAPSRELTGRMSSVIIHDIPEDEPDITNAEPVMEAAGVPPPPPSTKQTDIPVAPRTRKAKETQTRLGVGKPVIAGGRGPRAVTKSISVSKGKRGKSGRSIQPSEATIMEEPEPQGTSTQDTQPSPTEIPAEETLAAPDADMPPASSSDIETYVSNAMRPLLEQIQALRVELTQMSNIQMELQRLKTQVADMSGLQTKVEQLTVEVRELRSRPPSAPSSDSEASRTDQPSTPKPNRPLTRKPFGPGGVGLPSTFQRMPNAVAGPSHIPSATHSGITDSALGKRSRMSPLDASEEQLVEGTSSDPRPLKKRLKTGEAGVDEGNYTRRTYAESNLTQEKHTVLKASRFTVFSGAEEEDPAELPAAPTLSESEVGSSRQIRSTANAPENQQPMGFSFLPIEATPAHNMYLPPFPYPEPPQSPTPEGSSTVPRAGQEERTDVFHTFGLPAPGRQRPAGASTPEIDEDPVDALALIRGTSSLGRKREVSSNEVAAGLGLTAFFGTASMTEPPHVKRTMYGTELDGDKRFGDFGVEGVANGFWAAGGK</sequence>
<evidence type="ECO:0000313" key="1">
    <source>
        <dbReference type="EMBL" id="TFK76972.1"/>
    </source>
</evidence>
<organism evidence="1 2">
    <name type="scientific">Pluteus cervinus</name>
    <dbReference type="NCBI Taxonomy" id="181527"/>
    <lineage>
        <taxon>Eukaryota</taxon>
        <taxon>Fungi</taxon>
        <taxon>Dikarya</taxon>
        <taxon>Basidiomycota</taxon>
        <taxon>Agaricomycotina</taxon>
        <taxon>Agaricomycetes</taxon>
        <taxon>Agaricomycetidae</taxon>
        <taxon>Agaricales</taxon>
        <taxon>Pluteineae</taxon>
        <taxon>Pluteaceae</taxon>
        <taxon>Pluteus</taxon>
    </lineage>
</organism>
<accession>A0ACD3BIP9</accession>
<proteinExistence type="predicted"/>
<protein>
    <submittedName>
        <fullName evidence="1">Uncharacterized protein</fullName>
    </submittedName>
</protein>
<name>A0ACD3BIP9_9AGAR</name>
<evidence type="ECO:0000313" key="2">
    <source>
        <dbReference type="Proteomes" id="UP000308600"/>
    </source>
</evidence>
<dbReference type="Proteomes" id="UP000308600">
    <property type="component" value="Unassembled WGS sequence"/>
</dbReference>